<proteinExistence type="predicted"/>
<feature type="transmembrane region" description="Helical" evidence="1">
    <location>
        <begin position="12"/>
        <end position="32"/>
    </location>
</feature>
<dbReference type="AlphaFoldDB" id="X1VGC6"/>
<evidence type="ECO:0000256" key="1">
    <source>
        <dbReference type="SAM" id="Phobius"/>
    </source>
</evidence>
<comment type="caution">
    <text evidence="2">The sequence shown here is derived from an EMBL/GenBank/DDBJ whole genome shotgun (WGS) entry which is preliminary data.</text>
</comment>
<name>X1VGC6_9ZZZZ</name>
<evidence type="ECO:0000313" key="2">
    <source>
        <dbReference type="EMBL" id="GAJ17232.1"/>
    </source>
</evidence>
<feature type="non-terminal residue" evidence="2">
    <location>
        <position position="125"/>
    </location>
</feature>
<feature type="transmembrane region" description="Helical" evidence="1">
    <location>
        <begin position="38"/>
        <end position="63"/>
    </location>
</feature>
<gene>
    <name evidence="2" type="ORF">S12H4_60983</name>
</gene>
<keyword evidence="1" id="KW-0472">Membrane</keyword>
<organism evidence="2">
    <name type="scientific">marine sediment metagenome</name>
    <dbReference type="NCBI Taxonomy" id="412755"/>
    <lineage>
        <taxon>unclassified sequences</taxon>
        <taxon>metagenomes</taxon>
        <taxon>ecological metagenomes</taxon>
    </lineage>
</organism>
<keyword evidence="1" id="KW-1133">Transmembrane helix</keyword>
<accession>X1VGC6</accession>
<feature type="non-terminal residue" evidence="2">
    <location>
        <position position="1"/>
    </location>
</feature>
<keyword evidence="1" id="KW-0812">Transmembrane</keyword>
<dbReference type="EMBL" id="BARW01040316">
    <property type="protein sequence ID" value="GAJ17232.1"/>
    <property type="molecule type" value="Genomic_DNA"/>
</dbReference>
<reference evidence="2" key="1">
    <citation type="journal article" date="2014" name="Front. Microbiol.">
        <title>High frequency of phylogenetically diverse reductive dehalogenase-homologous genes in deep subseafloor sedimentary metagenomes.</title>
        <authorList>
            <person name="Kawai M."/>
            <person name="Futagami T."/>
            <person name="Toyoda A."/>
            <person name="Takaki Y."/>
            <person name="Nishi S."/>
            <person name="Hori S."/>
            <person name="Arai W."/>
            <person name="Tsubouchi T."/>
            <person name="Morono Y."/>
            <person name="Uchiyama I."/>
            <person name="Ito T."/>
            <person name="Fujiyama A."/>
            <person name="Inagaki F."/>
            <person name="Takami H."/>
        </authorList>
    </citation>
    <scope>NUCLEOTIDE SEQUENCE</scope>
    <source>
        <strain evidence="2">Expedition CK06-06</strain>
    </source>
</reference>
<protein>
    <submittedName>
        <fullName evidence="2">Uncharacterized protein</fullName>
    </submittedName>
</protein>
<sequence length="125" mass="14025">INSRRLGRLFPYTRRGVVYLCLTLVILAVGVLRMELAALLWGSAFTLLALYCLGAGRITLWILRRYFAKVPDPVDFTLPTGGVFPQSSTRAEVKADIPRRTAPGMRIGFEISLDWLGRESVRLKT</sequence>